<protein>
    <submittedName>
        <fullName evidence="1">Uncharacterized protein</fullName>
    </submittedName>
</protein>
<gene>
    <name evidence="1" type="ORF">LXM26_07470</name>
</gene>
<organism evidence="1 2">
    <name type="scientific">Dyadobacter chenwenxiniae</name>
    <dbReference type="NCBI Taxonomy" id="2906456"/>
    <lineage>
        <taxon>Bacteria</taxon>
        <taxon>Pseudomonadati</taxon>
        <taxon>Bacteroidota</taxon>
        <taxon>Cytophagia</taxon>
        <taxon>Cytophagales</taxon>
        <taxon>Spirosomataceae</taxon>
        <taxon>Dyadobacter</taxon>
    </lineage>
</organism>
<sequence length="68" mass="7983">MTQENQTEKKYPTHTIYFLTDKKDSDKKDWNKAGAAWIHADNDGMNLVLNIFGQQTPLTIRKYIPREN</sequence>
<proteinExistence type="predicted"/>
<dbReference type="EMBL" id="JAJTTC010000001">
    <property type="protein sequence ID" value="MCF0061326.1"/>
    <property type="molecule type" value="Genomic_DNA"/>
</dbReference>
<reference evidence="1" key="1">
    <citation type="submission" date="2021-12" db="EMBL/GenBank/DDBJ databases">
        <title>Novel species in genus Dyadobacter.</title>
        <authorList>
            <person name="Ma C."/>
        </authorList>
    </citation>
    <scope>NUCLEOTIDE SEQUENCE</scope>
    <source>
        <strain evidence="1">LJ419</strain>
    </source>
</reference>
<keyword evidence="2" id="KW-1185">Reference proteome</keyword>
<accession>A0A9X1PMR8</accession>
<dbReference type="RefSeq" id="WP_234654545.1">
    <property type="nucleotide sequence ID" value="NZ_CP094997.1"/>
</dbReference>
<dbReference type="AlphaFoldDB" id="A0A9X1PMR8"/>
<name>A0A9X1PMR8_9BACT</name>
<evidence type="ECO:0000313" key="2">
    <source>
        <dbReference type="Proteomes" id="UP001139000"/>
    </source>
</evidence>
<dbReference type="Proteomes" id="UP001139000">
    <property type="component" value="Unassembled WGS sequence"/>
</dbReference>
<evidence type="ECO:0000313" key="1">
    <source>
        <dbReference type="EMBL" id="MCF0061326.1"/>
    </source>
</evidence>
<comment type="caution">
    <text evidence="1">The sequence shown here is derived from an EMBL/GenBank/DDBJ whole genome shotgun (WGS) entry which is preliminary data.</text>
</comment>